<dbReference type="PIRSF" id="PIRSF006118">
    <property type="entry name" value="KDO8-P_Ptase"/>
    <property type="match status" value="1"/>
</dbReference>
<dbReference type="SUPFAM" id="SSF56784">
    <property type="entry name" value="HAD-like"/>
    <property type="match status" value="1"/>
</dbReference>
<dbReference type="eggNOG" id="COG1778">
    <property type="taxonomic scope" value="Bacteria"/>
</dbReference>
<dbReference type="KEGG" id="nso:NIASO_05705"/>
<dbReference type="EMBL" id="CP007035">
    <property type="protein sequence ID" value="AHF14809.1"/>
    <property type="molecule type" value="Genomic_DNA"/>
</dbReference>
<dbReference type="InterPro" id="IPR010023">
    <property type="entry name" value="KdsC_fam"/>
</dbReference>
<dbReference type="GO" id="GO:0008781">
    <property type="term" value="F:N-acylneuraminate cytidylyltransferase activity"/>
    <property type="evidence" value="ECO:0007669"/>
    <property type="project" value="TreeGrafter"/>
</dbReference>
<comment type="cofactor">
    <cofactor evidence="1 7">
        <name>Mg(2+)</name>
        <dbReference type="ChEBI" id="CHEBI:18420"/>
    </cofactor>
</comment>
<dbReference type="SFLD" id="SFLDG01136">
    <property type="entry name" value="C1.6:_Phosphoserine_Phosphatas"/>
    <property type="match status" value="1"/>
</dbReference>
<protein>
    <submittedName>
        <fullName evidence="8">3-deoxy-D-manno-octulosonate 8-phosphate phosphatase</fullName>
    </submittedName>
</protein>
<feature type="binding site" evidence="7">
    <location>
        <position position="109"/>
    </location>
    <ligand>
        <name>Mg(2+)</name>
        <dbReference type="ChEBI" id="CHEBI:18420"/>
    </ligand>
</feature>
<dbReference type="OrthoDB" id="9805604at2"/>
<reference evidence="8 9" key="1">
    <citation type="submission" date="2013-12" db="EMBL/GenBank/DDBJ databases">
        <authorList>
            <consortium name="DOE Joint Genome Institute"/>
            <person name="Eisen J."/>
            <person name="Huntemann M."/>
            <person name="Han J."/>
            <person name="Chen A."/>
            <person name="Kyrpides N."/>
            <person name="Mavromatis K."/>
            <person name="Markowitz V."/>
            <person name="Palaniappan K."/>
            <person name="Ivanova N."/>
            <person name="Schaumberg A."/>
            <person name="Pati A."/>
            <person name="Liolios K."/>
            <person name="Nordberg H.P."/>
            <person name="Cantor M.N."/>
            <person name="Hua S.X."/>
            <person name="Woyke T."/>
        </authorList>
    </citation>
    <scope>NUCLEOTIDE SEQUENCE [LARGE SCALE GENOMIC DNA]</scope>
    <source>
        <strain evidence="9">DSM 19437</strain>
    </source>
</reference>
<dbReference type="SFLD" id="SFLDG01138">
    <property type="entry name" value="C1.6.2:_Deoxy-d-mannose-octulo"/>
    <property type="match status" value="1"/>
</dbReference>
<evidence type="ECO:0000256" key="1">
    <source>
        <dbReference type="ARBA" id="ARBA00001946"/>
    </source>
</evidence>
<organism evidence="8 9">
    <name type="scientific">Niabella soli DSM 19437</name>
    <dbReference type="NCBI Taxonomy" id="929713"/>
    <lineage>
        <taxon>Bacteria</taxon>
        <taxon>Pseudomonadati</taxon>
        <taxon>Bacteroidota</taxon>
        <taxon>Chitinophagia</taxon>
        <taxon>Chitinophagales</taxon>
        <taxon>Chitinophagaceae</taxon>
        <taxon>Niabella</taxon>
    </lineage>
</organism>
<evidence type="ECO:0000256" key="5">
    <source>
        <dbReference type="ARBA" id="ARBA00022801"/>
    </source>
</evidence>
<comment type="subunit">
    <text evidence="3">Homotetramer.</text>
</comment>
<sequence length="173" mass="19137">MDLLQRFQKVRVFMFDVDGVLTNGDLLVLESGEMARTMNTRDGYALQLAVKHGYRIIIVSGSAPSAVQLRLNRLGIDEVHFQVKDKKAFIENLMKDRGIPADEVLFMGDDMPDLPVFDSISLSCCPLDAAIDVQRAAKFISGLPGGRGCVREVIEKVLRANDQWGNEPLIAST</sequence>
<dbReference type="InterPro" id="IPR036412">
    <property type="entry name" value="HAD-like_sf"/>
</dbReference>
<dbReference type="PANTHER" id="PTHR21485:SF3">
    <property type="entry name" value="N-ACYLNEURAMINATE CYTIDYLYLTRANSFERASE"/>
    <property type="match status" value="1"/>
</dbReference>
<dbReference type="InterPro" id="IPR023214">
    <property type="entry name" value="HAD_sf"/>
</dbReference>
<dbReference type="PANTHER" id="PTHR21485">
    <property type="entry name" value="HAD SUPERFAMILY MEMBERS CMAS AND KDSC"/>
    <property type="match status" value="1"/>
</dbReference>
<dbReference type="InterPro" id="IPR050793">
    <property type="entry name" value="CMP-NeuNAc_synthase"/>
</dbReference>
<feature type="binding site" evidence="7">
    <location>
        <position position="18"/>
    </location>
    <ligand>
        <name>substrate</name>
    </ligand>
</feature>
<gene>
    <name evidence="8" type="ORF">NIASO_05705</name>
</gene>
<proteinExistence type="inferred from homology"/>
<comment type="similarity">
    <text evidence="2">Belongs to the KdsC family.</text>
</comment>
<evidence type="ECO:0000256" key="4">
    <source>
        <dbReference type="ARBA" id="ARBA00022723"/>
    </source>
</evidence>
<evidence type="ECO:0000313" key="8">
    <source>
        <dbReference type="EMBL" id="AHF14809.1"/>
    </source>
</evidence>
<evidence type="ECO:0000256" key="2">
    <source>
        <dbReference type="ARBA" id="ARBA00005893"/>
    </source>
</evidence>
<keyword evidence="6 7" id="KW-0460">Magnesium</keyword>
<evidence type="ECO:0000256" key="6">
    <source>
        <dbReference type="ARBA" id="ARBA00022842"/>
    </source>
</evidence>
<keyword evidence="5" id="KW-0378">Hydrolase</keyword>
<dbReference type="SFLD" id="SFLDS00003">
    <property type="entry name" value="Haloacid_Dehalogenase"/>
    <property type="match status" value="1"/>
</dbReference>
<evidence type="ECO:0000313" key="9">
    <source>
        <dbReference type="Proteomes" id="UP000003586"/>
    </source>
</evidence>
<dbReference type="GO" id="GO:0016788">
    <property type="term" value="F:hydrolase activity, acting on ester bonds"/>
    <property type="evidence" value="ECO:0007669"/>
    <property type="project" value="InterPro"/>
</dbReference>
<dbReference type="Proteomes" id="UP000003586">
    <property type="component" value="Chromosome"/>
</dbReference>
<dbReference type="STRING" id="929713.NIASO_05705"/>
<dbReference type="Pfam" id="PF08282">
    <property type="entry name" value="Hydrolase_3"/>
    <property type="match status" value="1"/>
</dbReference>
<evidence type="ECO:0000256" key="3">
    <source>
        <dbReference type="ARBA" id="ARBA00011881"/>
    </source>
</evidence>
<dbReference type="AlphaFoldDB" id="W0F031"/>
<dbReference type="RefSeq" id="WP_008582885.1">
    <property type="nucleotide sequence ID" value="NZ_CP007035.1"/>
</dbReference>
<dbReference type="HOGENOM" id="CLU_106694_1_0_10"/>
<keyword evidence="4 7" id="KW-0479">Metal-binding</keyword>
<evidence type="ECO:0000256" key="7">
    <source>
        <dbReference type="PIRSR" id="PIRSR006118-2"/>
    </source>
</evidence>
<dbReference type="GO" id="GO:0046872">
    <property type="term" value="F:metal ion binding"/>
    <property type="evidence" value="ECO:0007669"/>
    <property type="project" value="UniProtKB-KW"/>
</dbReference>
<dbReference type="Gene3D" id="3.40.50.1000">
    <property type="entry name" value="HAD superfamily/HAD-like"/>
    <property type="match status" value="1"/>
</dbReference>
<name>W0F031_9BACT</name>
<keyword evidence="9" id="KW-1185">Reference proteome</keyword>
<feature type="binding site" evidence="7">
    <location>
        <position position="16"/>
    </location>
    <ligand>
        <name>Mg(2+)</name>
        <dbReference type="ChEBI" id="CHEBI:18420"/>
    </ligand>
</feature>
<accession>W0F031</accession>